<accession>A0AB37MGL9</accession>
<dbReference type="AlphaFoldDB" id="A0AB37MGL9"/>
<reference evidence="1 2" key="1">
    <citation type="submission" date="2018-08" db="EMBL/GenBank/DDBJ databases">
        <title>A genome reference for cultivated species of the human gut microbiota.</title>
        <authorList>
            <person name="Zou Y."/>
            <person name="Xue W."/>
            <person name="Luo G."/>
        </authorList>
    </citation>
    <scope>NUCLEOTIDE SEQUENCE [LARGE SCALE GENOMIC DNA]</scope>
    <source>
        <strain evidence="1 2">AF31-23</strain>
    </source>
</reference>
<evidence type="ECO:0000313" key="1">
    <source>
        <dbReference type="EMBL" id="RHN09479.1"/>
    </source>
</evidence>
<sequence>MPVIFAFNCSILLSYSEFTGRFIFPVYHLSLSILETYLLHIKTVFSPCRGTPEWEMYGASMSQILFIL</sequence>
<dbReference type="EMBL" id="QRQM01000003">
    <property type="protein sequence ID" value="RHN09479.1"/>
    <property type="molecule type" value="Genomic_DNA"/>
</dbReference>
<organism evidence="1 2">
    <name type="scientific">Bacteroides intestinalis</name>
    <dbReference type="NCBI Taxonomy" id="329854"/>
    <lineage>
        <taxon>Bacteria</taxon>
        <taxon>Pseudomonadati</taxon>
        <taxon>Bacteroidota</taxon>
        <taxon>Bacteroidia</taxon>
        <taxon>Bacteroidales</taxon>
        <taxon>Bacteroidaceae</taxon>
        <taxon>Bacteroides</taxon>
    </lineage>
</organism>
<name>A0AB37MGL9_9BACE</name>
<protein>
    <submittedName>
        <fullName evidence="1">Uncharacterized protein</fullName>
    </submittedName>
</protein>
<dbReference type="Proteomes" id="UP000286003">
    <property type="component" value="Unassembled WGS sequence"/>
</dbReference>
<proteinExistence type="predicted"/>
<evidence type="ECO:0000313" key="2">
    <source>
        <dbReference type="Proteomes" id="UP000286003"/>
    </source>
</evidence>
<gene>
    <name evidence="1" type="ORF">DWZ32_03555</name>
</gene>
<comment type="caution">
    <text evidence="1">The sequence shown here is derived from an EMBL/GenBank/DDBJ whole genome shotgun (WGS) entry which is preliminary data.</text>
</comment>